<feature type="signal peptide" evidence="1">
    <location>
        <begin position="1"/>
        <end position="17"/>
    </location>
</feature>
<evidence type="ECO:0000313" key="2">
    <source>
        <dbReference type="EMBL" id="KAK8984983.1"/>
    </source>
</evidence>
<name>A0ABR2P963_9ROSI</name>
<comment type="caution">
    <text evidence="2">The sequence shown here is derived from an EMBL/GenBank/DDBJ whole genome shotgun (WGS) entry which is preliminary data.</text>
</comment>
<evidence type="ECO:0000256" key="1">
    <source>
        <dbReference type="SAM" id="SignalP"/>
    </source>
</evidence>
<dbReference type="Proteomes" id="UP001396334">
    <property type="component" value="Unassembled WGS sequence"/>
</dbReference>
<gene>
    <name evidence="2" type="ORF">V6N11_073133</name>
</gene>
<sequence length="297" mass="32430">MHLLAAWSFFPLGGGMAVTSYRSAWSLSGVWLSDGSHSWPPPCAMVRIRLNHVFSDGRQTPLLVHCLSPLAVLGFDLLWSFSPPRAPWIGCVLPRPLGPITVLPLHIVSALCLSASSRPLRLFLSRPVWPLRGPRSALRALCVAPAHPCACICSMVCCWPLQPHSVPARSLDWPPAHTPCASPAHMVWRLGGMLCVPCWAPCGLHRCSLRASLCPWLARYVVYDLRASASTGLCWPFPSPCYVNSSPLYVWPDSSMTTLLRSLRGPIRASLLGVQVTFGLASLGRCLAPQASIFWPL</sequence>
<evidence type="ECO:0000313" key="3">
    <source>
        <dbReference type="Proteomes" id="UP001396334"/>
    </source>
</evidence>
<dbReference type="EMBL" id="JBBPBN010000073">
    <property type="protein sequence ID" value="KAK8984983.1"/>
    <property type="molecule type" value="Genomic_DNA"/>
</dbReference>
<feature type="chain" id="PRO_5046067073" evidence="1">
    <location>
        <begin position="18"/>
        <end position="297"/>
    </location>
</feature>
<reference evidence="2 3" key="1">
    <citation type="journal article" date="2024" name="G3 (Bethesda)">
        <title>Genome assembly of Hibiscus sabdariffa L. provides insights into metabolisms of medicinal natural products.</title>
        <authorList>
            <person name="Kim T."/>
        </authorList>
    </citation>
    <scope>NUCLEOTIDE SEQUENCE [LARGE SCALE GENOMIC DNA]</scope>
    <source>
        <strain evidence="2">TK-2024</strain>
        <tissue evidence="2">Old leaves</tissue>
    </source>
</reference>
<keyword evidence="3" id="KW-1185">Reference proteome</keyword>
<organism evidence="2 3">
    <name type="scientific">Hibiscus sabdariffa</name>
    <name type="common">roselle</name>
    <dbReference type="NCBI Taxonomy" id="183260"/>
    <lineage>
        <taxon>Eukaryota</taxon>
        <taxon>Viridiplantae</taxon>
        <taxon>Streptophyta</taxon>
        <taxon>Embryophyta</taxon>
        <taxon>Tracheophyta</taxon>
        <taxon>Spermatophyta</taxon>
        <taxon>Magnoliopsida</taxon>
        <taxon>eudicotyledons</taxon>
        <taxon>Gunneridae</taxon>
        <taxon>Pentapetalae</taxon>
        <taxon>rosids</taxon>
        <taxon>malvids</taxon>
        <taxon>Malvales</taxon>
        <taxon>Malvaceae</taxon>
        <taxon>Malvoideae</taxon>
        <taxon>Hibiscus</taxon>
    </lineage>
</organism>
<proteinExistence type="predicted"/>
<accession>A0ABR2P963</accession>
<keyword evidence="1" id="KW-0732">Signal</keyword>
<protein>
    <submittedName>
        <fullName evidence="2">Uncharacterized protein</fullName>
    </submittedName>
</protein>